<feature type="non-terminal residue" evidence="1">
    <location>
        <position position="1"/>
    </location>
</feature>
<gene>
    <name evidence="1" type="ORF">BDN72DRAFT_745693</name>
</gene>
<feature type="non-terminal residue" evidence="1">
    <location>
        <position position="68"/>
    </location>
</feature>
<evidence type="ECO:0000313" key="2">
    <source>
        <dbReference type="Proteomes" id="UP000308600"/>
    </source>
</evidence>
<sequence>RYSILPAISLDGVLHFMATEGAITGEDFTEFVTGLLDRMERWPLPNSVLVMDNASIHKVPGIRELVET</sequence>
<dbReference type="Proteomes" id="UP000308600">
    <property type="component" value="Unassembled WGS sequence"/>
</dbReference>
<name>A0ACD2ZXI2_9AGAR</name>
<evidence type="ECO:0000313" key="1">
    <source>
        <dbReference type="EMBL" id="TFK58105.1"/>
    </source>
</evidence>
<protein>
    <submittedName>
        <fullName evidence="1">Uncharacterized protein</fullName>
    </submittedName>
</protein>
<proteinExistence type="predicted"/>
<organism evidence="1 2">
    <name type="scientific">Pluteus cervinus</name>
    <dbReference type="NCBI Taxonomy" id="181527"/>
    <lineage>
        <taxon>Eukaryota</taxon>
        <taxon>Fungi</taxon>
        <taxon>Dikarya</taxon>
        <taxon>Basidiomycota</taxon>
        <taxon>Agaricomycotina</taxon>
        <taxon>Agaricomycetes</taxon>
        <taxon>Agaricomycetidae</taxon>
        <taxon>Agaricales</taxon>
        <taxon>Pluteineae</taxon>
        <taxon>Pluteaceae</taxon>
        <taxon>Pluteus</taxon>
    </lineage>
</organism>
<keyword evidence="2" id="KW-1185">Reference proteome</keyword>
<accession>A0ACD2ZXI2</accession>
<reference evidence="1 2" key="1">
    <citation type="journal article" date="2019" name="Nat. Ecol. Evol.">
        <title>Megaphylogeny resolves global patterns of mushroom evolution.</title>
        <authorList>
            <person name="Varga T."/>
            <person name="Krizsan K."/>
            <person name="Foldi C."/>
            <person name="Dima B."/>
            <person name="Sanchez-Garcia M."/>
            <person name="Sanchez-Ramirez S."/>
            <person name="Szollosi G.J."/>
            <person name="Szarkandi J.G."/>
            <person name="Papp V."/>
            <person name="Albert L."/>
            <person name="Andreopoulos W."/>
            <person name="Angelini C."/>
            <person name="Antonin V."/>
            <person name="Barry K.W."/>
            <person name="Bougher N.L."/>
            <person name="Buchanan P."/>
            <person name="Buyck B."/>
            <person name="Bense V."/>
            <person name="Catcheside P."/>
            <person name="Chovatia M."/>
            <person name="Cooper J."/>
            <person name="Damon W."/>
            <person name="Desjardin D."/>
            <person name="Finy P."/>
            <person name="Geml J."/>
            <person name="Haridas S."/>
            <person name="Hughes K."/>
            <person name="Justo A."/>
            <person name="Karasinski D."/>
            <person name="Kautmanova I."/>
            <person name="Kiss B."/>
            <person name="Kocsube S."/>
            <person name="Kotiranta H."/>
            <person name="LaButti K.M."/>
            <person name="Lechner B.E."/>
            <person name="Liimatainen K."/>
            <person name="Lipzen A."/>
            <person name="Lukacs Z."/>
            <person name="Mihaltcheva S."/>
            <person name="Morgado L.N."/>
            <person name="Niskanen T."/>
            <person name="Noordeloos M.E."/>
            <person name="Ohm R.A."/>
            <person name="Ortiz-Santana B."/>
            <person name="Ovrebo C."/>
            <person name="Racz N."/>
            <person name="Riley R."/>
            <person name="Savchenko A."/>
            <person name="Shiryaev A."/>
            <person name="Soop K."/>
            <person name="Spirin V."/>
            <person name="Szebenyi C."/>
            <person name="Tomsovsky M."/>
            <person name="Tulloss R.E."/>
            <person name="Uehling J."/>
            <person name="Grigoriev I.V."/>
            <person name="Vagvolgyi C."/>
            <person name="Papp T."/>
            <person name="Martin F.M."/>
            <person name="Miettinen O."/>
            <person name="Hibbett D.S."/>
            <person name="Nagy L.G."/>
        </authorList>
    </citation>
    <scope>NUCLEOTIDE SEQUENCE [LARGE SCALE GENOMIC DNA]</scope>
    <source>
        <strain evidence="1 2">NL-1719</strain>
    </source>
</reference>
<dbReference type="EMBL" id="ML209637">
    <property type="protein sequence ID" value="TFK58105.1"/>
    <property type="molecule type" value="Genomic_DNA"/>
</dbReference>